<dbReference type="GO" id="GO:0005975">
    <property type="term" value="P:carbohydrate metabolic process"/>
    <property type="evidence" value="ECO:0007669"/>
    <property type="project" value="UniProtKB-ARBA"/>
</dbReference>
<dbReference type="PRINTS" id="PR00080">
    <property type="entry name" value="SDRFAMILY"/>
</dbReference>
<dbReference type="Gene3D" id="3.40.50.720">
    <property type="entry name" value="NAD(P)-binding Rossmann-like Domain"/>
    <property type="match status" value="1"/>
</dbReference>
<evidence type="ECO:0000256" key="2">
    <source>
        <dbReference type="ARBA" id="ARBA00023002"/>
    </source>
</evidence>
<evidence type="ECO:0000256" key="3">
    <source>
        <dbReference type="RuleBase" id="RU000363"/>
    </source>
</evidence>
<dbReference type="RefSeq" id="WP_144065069.1">
    <property type="nucleotide sequence ID" value="NZ_VJZL01000049.1"/>
</dbReference>
<organism evidence="4 5">
    <name type="scientific">Flavobacterium gawalongense</name>
    <dbReference type="NCBI Taxonomy" id="2594432"/>
    <lineage>
        <taxon>Bacteria</taxon>
        <taxon>Pseudomonadati</taxon>
        <taxon>Bacteroidota</taxon>
        <taxon>Flavobacteriia</taxon>
        <taxon>Flavobacteriales</taxon>
        <taxon>Flavobacteriaceae</taxon>
        <taxon>Flavobacterium</taxon>
    </lineage>
</organism>
<comment type="similarity">
    <text evidence="1 3">Belongs to the short-chain dehydrogenases/reductases (SDR) family.</text>
</comment>
<protein>
    <submittedName>
        <fullName evidence="4">SDR family oxidoreductase</fullName>
    </submittedName>
</protein>
<dbReference type="NCBIfam" id="NF006132">
    <property type="entry name" value="PRK08277.1"/>
    <property type="match status" value="1"/>
</dbReference>
<dbReference type="PROSITE" id="PS00061">
    <property type="entry name" value="ADH_SHORT"/>
    <property type="match status" value="1"/>
</dbReference>
<dbReference type="InterPro" id="IPR002347">
    <property type="entry name" value="SDR_fam"/>
</dbReference>
<dbReference type="SUPFAM" id="SSF51735">
    <property type="entry name" value="NAD(P)-binding Rossmann-fold domains"/>
    <property type="match status" value="1"/>
</dbReference>
<dbReference type="AlphaFoldDB" id="A0A553BAN1"/>
<proteinExistence type="inferred from homology"/>
<evidence type="ECO:0000313" key="4">
    <source>
        <dbReference type="EMBL" id="TRX05306.1"/>
    </source>
</evidence>
<dbReference type="GO" id="GO:0016616">
    <property type="term" value="F:oxidoreductase activity, acting on the CH-OH group of donors, NAD or NADP as acceptor"/>
    <property type="evidence" value="ECO:0007669"/>
    <property type="project" value="TreeGrafter"/>
</dbReference>
<dbReference type="PANTHER" id="PTHR42760:SF115">
    <property type="entry name" value="3-OXOACYL-[ACYL-CARRIER-PROTEIN] REDUCTASE FABG"/>
    <property type="match status" value="1"/>
</dbReference>
<comment type="caution">
    <text evidence="4">The sequence shown here is derived from an EMBL/GenBank/DDBJ whole genome shotgun (WGS) entry which is preliminary data.</text>
</comment>
<name>A0A553BAN1_9FLAO</name>
<dbReference type="Proteomes" id="UP000318669">
    <property type="component" value="Unassembled WGS sequence"/>
</dbReference>
<evidence type="ECO:0000256" key="1">
    <source>
        <dbReference type="ARBA" id="ARBA00006484"/>
    </source>
</evidence>
<dbReference type="Pfam" id="PF00106">
    <property type="entry name" value="adh_short"/>
    <property type="match status" value="1"/>
</dbReference>
<dbReference type="InterPro" id="IPR020904">
    <property type="entry name" value="Sc_DH/Rdtase_CS"/>
</dbReference>
<keyword evidence="2" id="KW-0560">Oxidoreductase</keyword>
<evidence type="ECO:0000313" key="5">
    <source>
        <dbReference type="Proteomes" id="UP000318669"/>
    </source>
</evidence>
<accession>A0A553BAN1</accession>
<dbReference type="PANTHER" id="PTHR42760">
    <property type="entry name" value="SHORT-CHAIN DEHYDROGENASES/REDUCTASES FAMILY MEMBER"/>
    <property type="match status" value="1"/>
</dbReference>
<reference evidence="4 5" key="1">
    <citation type="submission" date="2019-07" db="EMBL/GenBank/DDBJ databases">
        <title>Novel species of Flavobacterium.</title>
        <authorList>
            <person name="Liu Q."/>
            <person name="Xin Y.-H."/>
        </authorList>
    </citation>
    <scope>NUCLEOTIDE SEQUENCE [LARGE SCALE GENOMIC DNA]</scope>
    <source>
        <strain evidence="4 5">GSR22</strain>
    </source>
</reference>
<dbReference type="PRINTS" id="PR00081">
    <property type="entry name" value="GDHRDH"/>
</dbReference>
<gene>
    <name evidence="4" type="ORF">FNW11_16325</name>
</gene>
<dbReference type="EMBL" id="VJZL01000049">
    <property type="protein sequence ID" value="TRX05306.1"/>
    <property type="molecule type" value="Genomic_DNA"/>
</dbReference>
<sequence length="270" mass="28482">MNDLFNLKGKVALITGGAGVLGGHMGEVLAQSGVITGIMGLSMAEADLVVNKINANGGQAFSVVANVLDKDSLEKVRDLIVERYGRLDILINAAGGNMPGATIAPDKAIFDMLTGDLQKVLDLNIIGTMLPTQVYSEIFAKQKQGVIINISSASAQRPLTRVVGYSASKAAVDNFTKWMAVEMATKFGEGIRVNAIAPGFFIGEQNRALLLESDGSLTTRGEKIIDQTPMRRFGVPDDLSGTLIWLCSDASKFVTGISVNVDGGFGVSSI</sequence>
<dbReference type="InterPro" id="IPR036291">
    <property type="entry name" value="NAD(P)-bd_dom_sf"/>
</dbReference>
<dbReference type="FunFam" id="3.40.50.720:FF:000240">
    <property type="entry name" value="SDR family oxidoreductase"/>
    <property type="match status" value="1"/>
</dbReference>
<dbReference type="OrthoDB" id="9803333at2"/>